<keyword evidence="3 5" id="KW-0949">S-adenosyl-L-methionine</keyword>
<organism evidence="8 9">
    <name type="scientific">Rubus argutus</name>
    <name type="common">Southern blackberry</name>
    <dbReference type="NCBI Taxonomy" id="59490"/>
    <lineage>
        <taxon>Eukaryota</taxon>
        <taxon>Viridiplantae</taxon>
        <taxon>Streptophyta</taxon>
        <taxon>Embryophyta</taxon>
        <taxon>Tracheophyta</taxon>
        <taxon>Spermatophyta</taxon>
        <taxon>Magnoliopsida</taxon>
        <taxon>eudicotyledons</taxon>
        <taxon>Gunneridae</taxon>
        <taxon>Pentapetalae</taxon>
        <taxon>rosids</taxon>
        <taxon>fabids</taxon>
        <taxon>Rosales</taxon>
        <taxon>Rosaceae</taxon>
        <taxon>Rosoideae</taxon>
        <taxon>Rosoideae incertae sedis</taxon>
        <taxon>Rubus</taxon>
    </lineage>
</organism>
<dbReference type="AlphaFoldDB" id="A0AAW1XQ74"/>
<evidence type="ECO:0000256" key="5">
    <source>
        <dbReference type="RuleBase" id="RU362106"/>
    </source>
</evidence>
<evidence type="ECO:0000256" key="4">
    <source>
        <dbReference type="ARBA" id="ARBA00022884"/>
    </source>
</evidence>
<dbReference type="EMBL" id="JBEDUW010000003">
    <property type="protein sequence ID" value="KAK9938915.1"/>
    <property type="molecule type" value="Genomic_DNA"/>
</dbReference>
<dbReference type="Proteomes" id="UP001457282">
    <property type="component" value="Unassembled WGS sequence"/>
</dbReference>
<keyword evidence="5" id="KW-0698">rRNA processing</keyword>
<dbReference type="PANTHER" id="PTHR11727">
    <property type="entry name" value="DIMETHYLADENOSINE TRANSFERASE"/>
    <property type="match status" value="1"/>
</dbReference>
<evidence type="ECO:0000256" key="3">
    <source>
        <dbReference type="ARBA" id="ARBA00022691"/>
    </source>
</evidence>
<dbReference type="GO" id="GO:0003723">
    <property type="term" value="F:RNA binding"/>
    <property type="evidence" value="ECO:0007669"/>
    <property type="project" value="UniProtKB-KW"/>
</dbReference>
<keyword evidence="4" id="KW-0694">RNA-binding</keyword>
<dbReference type="GO" id="GO:0000179">
    <property type="term" value="F:rRNA (adenine-N6,N6-)-dimethyltransferase activity"/>
    <property type="evidence" value="ECO:0007669"/>
    <property type="project" value="InterPro"/>
</dbReference>
<comment type="caution">
    <text evidence="8">The sequence shown here is derived from an EMBL/GenBank/DDBJ whole genome shotgun (WGS) entry which is preliminary data.</text>
</comment>
<name>A0AAW1XQ74_RUBAR</name>
<dbReference type="InterPro" id="IPR029063">
    <property type="entry name" value="SAM-dependent_MTases_sf"/>
</dbReference>
<evidence type="ECO:0000256" key="2">
    <source>
        <dbReference type="ARBA" id="ARBA00022679"/>
    </source>
</evidence>
<keyword evidence="2 5" id="KW-0808">Transferase</keyword>
<dbReference type="GO" id="GO:0005730">
    <property type="term" value="C:nucleolus"/>
    <property type="evidence" value="ECO:0007669"/>
    <property type="project" value="TreeGrafter"/>
</dbReference>
<dbReference type="EC" id="2.1.1.-" evidence="5"/>
<proteinExistence type="inferred from homology"/>
<dbReference type="Pfam" id="PF00398">
    <property type="entry name" value="RrnaAD"/>
    <property type="match status" value="1"/>
</dbReference>
<keyword evidence="9" id="KW-1185">Reference proteome</keyword>
<evidence type="ECO:0000313" key="9">
    <source>
        <dbReference type="Proteomes" id="UP001457282"/>
    </source>
</evidence>
<evidence type="ECO:0000313" key="8">
    <source>
        <dbReference type="EMBL" id="KAK9938915.1"/>
    </source>
</evidence>
<feature type="compositionally biased region" description="Acidic residues" evidence="6">
    <location>
        <begin position="206"/>
        <end position="218"/>
    </location>
</feature>
<dbReference type="Gene3D" id="3.40.50.150">
    <property type="entry name" value="Vaccinia Virus protein VP39"/>
    <property type="match status" value="1"/>
</dbReference>
<dbReference type="InterPro" id="IPR020598">
    <property type="entry name" value="rRNA_Ade_methylase_Trfase_N"/>
</dbReference>
<gene>
    <name evidence="8" type="ORF">M0R45_015626</name>
</gene>
<feature type="region of interest" description="Disordered" evidence="6">
    <location>
        <begin position="206"/>
        <end position="230"/>
    </location>
</feature>
<dbReference type="SMART" id="SM00650">
    <property type="entry name" value="rADc"/>
    <property type="match status" value="1"/>
</dbReference>
<feature type="compositionally biased region" description="Basic residues" evidence="6">
    <location>
        <begin position="1"/>
        <end position="10"/>
    </location>
</feature>
<feature type="region of interest" description="Disordered" evidence="6">
    <location>
        <begin position="1"/>
        <end position="27"/>
    </location>
</feature>
<dbReference type="InterPro" id="IPR001737">
    <property type="entry name" value="KsgA/Erm"/>
</dbReference>
<comment type="similarity">
    <text evidence="5">Belongs to the class I-like SAM-binding methyltransferase superfamily. rRNA adenine N(6)-methyltransferase family.</text>
</comment>
<reference evidence="8 9" key="1">
    <citation type="journal article" date="2023" name="G3 (Bethesda)">
        <title>A chromosome-length genome assembly and annotation of blackberry (Rubus argutus, cv. 'Hillquist').</title>
        <authorList>
            <person name="Bruna T."/>
            <person name="Aryal R."/>
            <person name="Dudchenko O."/>
            <person name="Sargent D.J."/>
            <person name="Mead D."/>
            <person name="Buti M."/>
            <person name="Cavallini A."/>
            <person name="Hytonen T."/>
            <person name="Andres J."/>
            <person name="Pham M."/>
            <person name="Weisz D."/>
            <person name="Mascagni F."/>
            <person name="Usai G."/>
            <person name="Natali L."/>
            <person name="Bassil N."/>
            <person name="Fernandez G.E."/>
            <person name="Lomsadze A."/>
            <person name="Armour M."/>
            <person name="Olukolu B."/>
            <person name="Poorten T."/>
            <person name="Britton C."/>
            <person name="Davik J."/>
            <person name="Ashrafi H."/>
            <person name="Aiden E.L."/>
            <person name="Borodovsky M."/>
            <person name="Worthington M."/>
        </authorList>
    </citation>
    <scope>NUCLEOTIDE SEQUENCE [LARGE SCALE GENOMIC DNA]</scope>
    <source>
        <strain evidence="8">PI 553951</strain>
    </source>
</reference>
<dbReference type="SUPFAM" id="SSF53335">
    <property type="entry name" value="S-adenosyl-L-methionine-dependent methyltransferases"/>
    <property type="match status" value="1"/>
</dbReference>
<evidence type="ECO:0000256" key="6">
    <source>
        <dbReference type="SAM" id="MobiDB-lite"/>
    </source>
</evidence>
<feature type="domain" description="Ribosomal RNA adenine methylase transferase N-terminal" evidence="7">
    <location>
        <begin position="39"/>
        <end position="158"/>
    </location>
</feature>
<keyword evidence="1 5" id="KW-0489">Methyltransferase</keyword>
<evidence type="ECO:0000256" key="1">
    <source>
        <dbReference type="ARBA" id="ARBA00022603"/>
    </source>
</evidence>
<evidence type="ECO:0000259" key="7">
    <source>
        <dbReference type="SMART" id="SM00650"/>
    </source>
</evidence>
<sequence>MAGGKARKEKAKPAAQKPYQGGISSHKSKGQHILKNLLLVDSIVHKSGIKATDVILAIGPGTRNLTKKLLEAGKKATPHSNRLQIIQGDVLKTELPYFDICVANIPLSNLITPHLQVIASQTCFQMSHYNVPKGICNEADCTAPETSFTVVLLLTPNAWLKQKKVLSLLEKNYKTLQALNLDTALQGAMEETNNVIHFEDMEMDDDEADDEMEVEDGNAEERRLNSKKRF</sequence>
<dbReference type="PANTHER" id="PTHR11727:SF7">
    <property type="entry name" value="DIMETHYLADENOSINE TRANSFERASE-RELATED"/>
    <property type="match status" value="1"/>
</dbReference>
<protein>
    <recommendedName>
        <fullName evidence="5">rRNA adenine N(6)-methyltransferase</fullName>
        <ecNumber evidence="5">2.1.1.-</ecNumber>
    </recommendedName>
</protein>
<accession>A0AAW1XQ74</accession>